<dbReference type="AlphaFoldDB" id="A0A093VTG4"/>
<gene>
    <name evidence="2" type="ORF">GQ26_0081200</name>
</gene>
<dbReference type="HOGENOM" id="CLU_930987_0_0_1"/>
<comment type="caution">
    <text evidence="2">The sequence shown here is derived from an EMBL/GenBank/DDBJ whole genome shotgun (WGS) entry which is preliminary data.</text>
</comment>
<dbReference type="EMBL" id="JPOX01000008">
    <property type="protein sequence ID" value="KFX49916.1"/>
    <property type="molecule type" value="Genomic_DNA"/>
</dbReference>
<organism evidence="2">
    <name type="scientific">Talaromyces marneffei PM1</name>
    <dbReference type="NCBI Taxonomy" id="1077442"/>
    <lineage>
        <taxon>Eukaryota</taxon>
        <taxon>Fungi</taxon>
        <taxon>Dikarya</taxon>
        <taxon>Ascomycota</taxon>
        <taxon>Pezizomycotina</taxon>
        <taxon>Eurotiomycetes</taxon>
        <taxon>Eurotiomycetidae</taxon>
        <taxon>Eurotiales</taxon>
        <taxon>Trichocomaceae</taxon>
        <taxon>Talaromyces</taxon>
        <taxon>Talaromyces sect. Talaromyces</taxon>
    </lineage>
</organism>
<proteinExistence type="predicted"/>
<evidence type="ECO:0000256" key="1">
    <source>
        <dbReference type="SAM" id="SignalP"/>
    </source>
</evidence>
<sequence length="356" mass="39839">MLNGALHHLWLPQTVCAACYEDVVLATPFSEAFQSSPIPQPADERWNCKLTAFTQRLMEIFSGSSDSRDWHYVAAAVNASVRVPDYDGPESVVGAERNWWRPKQAVGDMIACEHCYYLYFAASFMEDDWEPVDEEDMVAADGMTTWICDMTLLPMKLAHLKAMRGISSRIFGDAARTIMSSPPCPLNEQYEGVWHGLAPYGNYGGTCARCFAGIIVPFGFQNHFTQLSLPANLKFTCIFNARTPLFSQTMDKLDEAICKQTLPRIQSIMALTRMRLQQHQMLMMSGLMLQGLDYTVTAVQGPGHDRYGFASIGYNYATMSGVQGAQQYHQGMNMNVVNGGDVVLVAQLEQMWKEVE</sequence>
<reference evidence="2" key="1">
    <citation type="journal article" date="2014" name="PLoS Genet.">
        <title>Signature Gene Expression Reveals Novel Clues to the Molecular Mechanisms of Dimorphic Transition in Penicillium marneffei.</title>
        <authorList>
            <person name="Yang E."/>
            <person name="Wang G."/>
            <person name="Cai J."/>
            <person name="Woo P.C."/>
            <person name="Lau S.K."/>
            <person name="Yuen K.-Y."/>
            <person name="Chow W.-N."/>
            <person name="Lin X."/>
        </authorList>
    </citation>
    <scope>NUCLEOTIDE SEQUENCE [LARGE SCALE GENOMIC DNA]</scope>
    <source>
        <strain evidence="2">PM1</strain>
    </source>
</reference>
<evidence type="ECO:0000313" key="2">
    <source>
        <dbReference type="EMBL" id="KFX49916.1"/>
    </source>
</evidence>
<keyword evidence="1" id="KW-0732">Signal</keyword>
<accession>A0A093VTG4</accession>
<feature type="signal peptide" evidence="1">
    <location>
        <begin position="1"/>
        <end position="17"/>
    </location>
</feature>
<name>A0A093VTG4_TALMA</name>
<protein>
    <submittedName>
        <fullName evidence="2">Uncharacterized protein</fullName>
    </submittedName>
</protein>
<feature type="chain" id="PRO_5001892720" evidence="1">
    <location>
        <begin position="18"/>
        <end position="356"/>
    </location>
</feature>